<name>A0A5N6NHV9_9ASTR</name>
<dbReference type="GO" id="GO:0009409">
    <property type="term" value="P:response to cold"/>
    <property type="evidence" value="ECO:0007669"/>
    <property type="project" value="InterPro"/>
</dbReference>
<dbReference type="Proteomes" id="UP000326396">
    <property type="component" value="Linkage Group LG19"/>
</dbReference>
<dbReference type="PANTHER" id="PTHR33676:SF3">
    <property type="entry name" value="COLD-REGULATED PROTEIN 27"/>
    <property type="match status" value="1"/>
</dbReference>
<dbReference type="InterPro" id="IPR044678">
    <property type="entry name" value="COR27/28"/>
</dbReference>
<accession>A0A5N6NHV9</accession>
<dbReference type="EMBL" id="SZYD01000011">
    <property type="protein sequence ID" value="KAD4888661.1"/>
    <property type="molecule type" value="Genomic_DNA"/>
</dbReference>
<reference evidence="1 2" key="1">
    <citation type="submission" date="2019-05" db="EMBL/GenBank/DDBJ databases">
        <title>Mikania micrantha, genome provides insights into the molecular mechanism of rapid growth.</title>
        <authorList>
            <person name="Liu B."/>
        </authorList>
    </citation>
    <scope>NUCLEOTIDE SEQUENCE [LARGE SCALE GENOMIC DNA]</scope>
    <source>
        <strain evidence="1">NLD-2019</strain>
        <tissue evidence="1">Leaf</tissue>
    </source>
</reference>
<evidence type="ECO:0000313" key="2">
    <source>
        <dbReference type="Proteomes" id="UP000326396"/>
    </source>
</evidence>
<sequence>MDDKVSPSATVTVTLPETCYEMTGDDMLVNDHVEQEESSIMKEESSKWTNEKHSLYLKSIEASFVDQLYNSLGMQACQRQSICTCDAISTWRNHPNICIPSGQFKILQCGCWSKKCFNREKSQLKDALSLDNPWILHFTNGSRKRLSSTSSSLQYHVSDSQLHQDTGRSNTEVTDQNFVEDASCSGKRTRTSKIAHSSNDQVVPNCISDAPLKSLILMVEAAVDELCLGLT</sequence>
<dbReference type="PANTHER" id="PTHR33676">
    <property type="entry name" value="COLD REGULATED PROTEIN 27"/>
    <property type="match status" value="1"/>
</dbReference>
<dbReference type="GO" id="GO:0042752">
    <property type="term" value="P:regulation of circadian rhythm"/>
    <property type="evidence" value="ECO:0007669"/>
    <property type="project" value="InterPro"/>
</dbReference>
<dbReference type="AlphaFoldDB" id="A0A5N6NHV9"/>
<organism evidence="1 2">
    <name type="scientific">Mikania micrantha</name>
    <name type="common">bitter vine</name>
    <dbReference type="NCBI Taxonomy" id="192012"/>
    <lineage>
        <taxon>Eukaryota</taxon>
        <taxon>Viridiplantae</taxon>
        <taxon>Streptophyta</taxon>
        <taxon>Embryophyta</taxon>
        <taxon>Tracheophyta</taxon>
        <taxon>Spermatophyta</taxon>
        <taxon>Magnoliopsida</taxon>
        <taxon>eudicotyledons</taxon>
        <taxon>Gunneridae</taxon>
        <taxon>Pentapetalae</taxon>
        <taxon>asterids</taxon>
        <taxon>campanulids</taxon>
        <taxon>Asterales</taxon>
        <taxon>Asteraceae</taxon>
        <taxon>Asteroideae</taxon>
        <taxon>Heliantheae alliance</taxon>
        <taxon>Eupatorieae</taxon>
        <taxon>Mikania</taxon>
    </lineage>
</organism>
<dbReference type="OrthoDB" id="1923282at2759"/>
<evidence type="ECO:0000313" key="1">
    <source>
        <dbReference type="EMBL" id="KAD4888661.1"/>
    </source>
</evidence>
<comment type="caution">
    <text evidence="1">The sequence shown here is derived from an EMBL/GenBank/DDBJ whole genome shotgun (WGS) entry which is preliminary data.</text>
</comment>
<gene>
    <name evidence="1" type="ORF">E3N88_20734</name>
</gene>
<protein>
    <submittedName>
        <fullName evidence="1">Uncharacterized protein</fullName>
    </submittedName>
</protein>
<keyword evidence="2" id="KW-1185">Reference proteome</keyword>
<proteinExistence type="predicted"/>